<evidence type="ECO:0000256" key="1">
    <source>
        <dbReference type="ARBA" id="ARBA00022679"/>
    </source>
</evidence>
<dbReference type="Proteomes" id="UP000598775">
    <property type="component" value="Unassembled WGS sequence"/>
</dbReference>
<sequence>MQLRETPVTSEPAVRLLTEYFTSRELDFPTNQGVYRVTFPPPEQFVPPVGVFLVVETGEGDAGGEGDAAADTVGHAVGCGGIRRIADGPTGARYEVKHVFIEPAARGQGLAAALMAELEARAAAFGAAEVVLDTNASLEAAARLYARLGYHSIAAYNTNTNATNWYAKTLG</sequence>
<keyword evidence="2" id="KW-0012">Acyltransferase</keyword>
<keyword evidence="1" id="KW-0808">Transferase</keyword>
<protein>
    <recommendedName>
        <fullName evidence="3">N-acetyltransferase domain-containing protein</fullName>
    </recommendedName>
</protein>
<evidence type="ECO:0000313" key="5">
    <source>
        <dbReference type="Proteomes" id="UP000598775"/>
    </source>
</evidence>
<evidence type="ECO:0000256" key="2">
    <source>
        <dbReference type="ARBA" id="ARBA00023315"/>
    </source>
</evidence>
<dbReference type="PANTHER" id="PTHR43877:SF2">
    <property type="entry name" value="AMINOALKYLPHOSPHONATE N-ACETYLTRANSFERASE-RELATED"/>
    <property type="match status" value="1"/>
</dbReference>
<proteinExistence type="predicted"/>
<dbReference type="InterPro" id="IPR050832">
    <property type="entry name" value="Bact_Acetyltransf"/>
</dbReference>
<keyword evidence="5" id="KW-1185">Reference proteome</keyword>
<dbReference type="AlphaFoldDB" id="A0A917B5A4"/>
<dbReference type="InterPro" id="IPR000182">
    <property type="entry name" value="GNAT_dom"/>
</dbReference>
<name>A0A917B5A4_9MICO</name>
<dbReference type="Pfam" id="PF00583">
    <property type="entry name" value="Acetyltransf_1"/>
    <property type="match status" value="1"/>
</dbReference>
<dbReference type="EMBL" id="BMGP01000003">
    <property type="protein sequence ID" value="GGF24762.1"/>
    <property type="molecule type" value="Genomic_DNA"/>
</dbReference>
<dbReference type="GO" id="GO:0016747">
    <property type="term" value="F:acyltransferase activity, transferring groups other than amino-acyl groups"/>
    <property type="evidence" value="ECO:0007669"/>
    <property type="project" value="InterPro"/>
</dbReference>
<organism evidence="4 5">
    <name type="scientific">Subtercola lobariae</name>
    <dbReference type="NCBI Taxonomy" id="1588641"/>
    <lineage>
        <taxon>Bacteria</taxon>
        <taxon>Bacillati</taxon>
        <taxon>Actinomycetota</taxon>
        <taxon>Actinomycetes</taxon>
        <taxon>Micrococcales</taxon>
        <taxon>Microbacteriaceae</taxon>
        <taxon>Subtercola</taxon>
    </lineage>
</organism>
<dbReference type="SUPFAM" id="SSF55729">
    <property type="entry name" value="Acyl-CoA N-acyltransferases (Nat)"/>
    <property type="match status" value="1"/>
</dbReference>
<dbReference type="PROSITE" id="PS51186">
    <property type="entry name" value="GNAT"/>
    <property type="match status" value="1"/>
</dbReference>
<accession>A0A917B5A4</accession>
<dbReference type="RefSeq" id="WP_229715192.1">
    <property type="nucleotide sequence ID" value="NZ_BMGP01000003.1"/>
</dbReference>
<dbReference type="PANTHER" id="PTHR43877">
    <property type="entry name" value="AMINOALKYLPHOSPHONATE N-ACETYLTRANSFERASE-RELATED-RELATED"/>
    <property type="match status" value="1"/>
</dbReference>
<feature type="domain" description="N-acetyltransferase" evidence="3">
    <location>
        <begin position="12"/>
        <end position="171"/>
    </location>
</feature>
<comment type="caution">
    <text evidence="4">The sequence shown here is derived from an EMBL/GenBank/DDBJ whole genome shotgun (WGS) entry which is preliminary data.</text>
</comment>
<evidence type="ECO:0000259" key="3">
    <source>
        <dbReference type="PROSITE" id="PS51186"/>
    </source>
</evidence>
<dbReference type="InterPro" id="IPR016181">
    <property type="entry name" value="Acyl_CoA_acyltransferase"/>
</dbReference>
<dbReference type="Gene3D" id="3.40.630.30">
    <property type="match status" value="1"/>
</dbReference>
<gene>
    <name evidence="4" type="ORF">GCM10011399_17820</name>
</gene>
<evidence type="ECO:0000313" key="4">
    <source>
        <dbReference type="EMBL" id="GGF24762.1"/>
    </source>
</evidence>
<reference evidence="4 5" key="1">
    <citation type="journal article" date="2014" name="Int. J. Syst. Evol. Microbiol.">
        <title>Complete genome sequence of Corynebacterium casei LMG S-19264T (=DSM 44701T), isolated from a smear-ripened cheese.</title>
        <authorList>
            <consortium name="US DOE Joint Genome Institute (JGI-PGF)"/>
            <person name="Walter F."/>
            <person name="Albersmeier A."/>
            <person name="Kalinowski J."/>
            <person name="Ruckert C."/>
        </authorList>
    </citation>
    <scope>NUCLEOTIDE SEQUENCE [LARGE SCALE GENOMIC DNA]</scope>
    <source>
        <strain evidence="4 5">CGMCC 1.12976</strain>
    </source>
</reference>